<organism evidence="9 10">
    <name type="scientific">Dongia soli</name>
    <dbReference type="NCBI Taxonomy" id="600628"/>
    <lineage>
        <taxon>Bacteria</taxon>
        <taxon>Pseudomonadati</taxon>
        <taxon>Pseudomonadota</taxon>
        <taxon>Alphaproteobacteria</taxon>
        <taxon>Rhodospirillales</taxon>
        <taxon>Dongiaceae</taxon>
        <taxon>Dongia</taxon>
    </lineage>
</organism>
<keyword evidence="3" id="KW-1003">Cell membrane</keyword>
<feature type="transmembrane region" description="Helical" evidence="8">
    <location>
        <begin position="43"/>
        <end position="61"/>
    </location>
</feature>
<evidence type="ECO:0000256" key="5">
    <source>
        <dbReference type="ARBA" id="ARBA00022692"/>
    </source>
</evidence>
<gene>
    <name evidence="9" type="ORF">SMD27_07145</name>
</gene>
<feature type="transmembrane region" description="Helical" evidence="8">
    <location>
        <begin position="68"/>
        <end position="88"/>
    </location>
</feature>
<evidence type="ECO:0000256" key="8">
    <source>
        <dbReference type="SAM" id="Phobius"/>
    </source>
</evidence>
<feature type="transmembrane region" description="Helical" evidence="8">
    <location>
        <begin position="172"/>
        <end position="193"/>
    </location>
</feature>
<evidence type="ECO:0000256" key="1">
    <source>
        <dbReference type="ARBA" id="ARBA00004651"/>
    </source>
</evidence>
<dbReference type="Proteomes" id="UP001279642">
    <property type="component" value="Unassembled WGS sequence"/>
</dbReference>
<dbReference type="Pfam" id="PF02653">
    <property type="entry name" value="BPD_transp_2"/>
    <property type="match status" value="1"/>
</dbReference>
<feature type="transmembrane region" description="Helical" evidence="8">
    <location>
        <begin position="278"/>
        <end position="298"/>
    </location>
</feature>
<keyword evidence="5 8" id="KW-0812">Transmembrane</keyword>
<evidence type="ECO:0000256" key="6">
    <source>
        <dbReference type="ARBA" id="ARBA00022989"/>
    </source>
</evidence>
<evidence type="ECO:0000313" key="9">
    <source>
        <dbReference type="EMBL" id="MDY0882612.1"/>
    </source>
</evidence>
<comment type="subcellular location">
    <subcellularLocation>
        <location evidence="1">Cell membrane</location>
        <topology evidence="1">Multi-pass membrane protein</topology>
    </subcellularLocation>
</comment>
<dbReference type="RefSeq" id="WP_320507684.1">
    <property type="nucleotide sequence ID" value="NZ_JAXCLW010000002.1"/>
</dbReference>
<keyword evidence="6 8" id="KW-1133">Transmembrane helix</keyword>
<sequence>MVRKPTIDFSRNETLVAIVVVLFVAMTAIVDHNFLSLPTLFDLLRGAIVMGIFAIGVLLVLISGGIDVSFTAIAAFAMYSTTSLLVHFKLDIPWPFVFLLSVAIGAGLGLLNALFIAGFRLPTLIVTLGTLSIIRGFLLTFIGSQLISNLPANLRVFSRLFMIRGTTADGSFYSLPWAFAALVIVVAVTWFLLYRTMLGRMIFALGGSLESARRIGINVQATQVFVYAFVGGISGLAGIIHAAMARVANPFDIVGLELSVIAAVVLGGARLSGGYGTITGALLGVALITLINNSLILLGIPSTWQMVVIGMLILLGTGIPAYQTKRAARRAG</sequence>
<reference evidence="9 10" key="1">
    <citation type="journal article" date="2016" name="Antonie Van Leeuwenhoek">
        <title>Dongia soli sp. nov., isolated from soil from Dokdo, Korea.</title>
        <authorList>
            <person name="Kim D.U."/>
            <person name="Lee H."/>
            <person name="Kim H."/>
            <person name="Kim S.G."/>
            <person name="Ka J.O."/>
        </authorList>
    </citation>
    <scope>NUCLEOTIDE SEQUENCE [LARGE SCALE GENOMIC DNA]</scope>
    <source>
        <strain evidence="9 10">D78</strain>
    </source>
</reference>
<evidence type="ECO:0000256" key="4">
    <source>
        <dbReference type="ARBA" id="ARBA00022519"/>
    </source>
</evidence>
<keyword evidence="7 8" id="KW-0472">Membrane</keyword>
<dbReference type="PANTHER" id="PTHR32196:SF21">
    <property type="entry name" value="ABC TRANSPORTER PERMEASE PROTEIN YPHD-RELATED"/>
    <property type="match status" value="1"/>
</dbReference>
<feature type="transmembrane region" description="Helical" evidence="8">
    <location>
        <begin position="12"/>
        <end position="31"/>
    </location>
</feature>
<evidence type="ECO:0000256" key="3">
    <source>
        <dbReference type="ARBA" id="ARBA00022475"/>
    </source>
</evidence>
<proteinExistence type="predicted"/>
<keyword evidence="4" id="KW-0997">Cell inner membrane</keyword>
<keyword evidence="10" id="KW-1185">Reference proteome</keyword>
<feature type="transmembrane region" description="Helical" evidence="8">
    <location>
        <begin position="124"/>
        <end position="147"/>
    </location>
</feature>
<dbReference type="EMBL" id="JAXCLW010000002">
    <property type="protein sequence ID" value="MDY0882612.1"/>
    <property type="molecule type" value="Genomic_DNA"/>
</dbReference>
<protein>
    <submittedName>
        <fullName evidence="9">ABC transporter permease</fullName>
    </submittedName>
</protein>
<keyword evidence="2" id="KW-0813">Transport</keyword>
<accession>A0ABU5E8D1</accession>
<feature type="transmembrane region" description="Helical" evidence="8">
    <location>
        <begin position="224"/>
        <end position="247"/>
    </location>
</feature>
<dbReference type="PANTHER" id="PTHR32196">
    <property type="entry name" value="ABC TRANSPORTER PERMEASE PROTEIN YPHD-RELATED-RELATED"/>
    <property type="match status" value="1"/>
</dbReference>
<dbReference type="InterPro" id="IPR001851">
    <property type="entry name" value="ABC_transp_permease"/>
</dbReference>
<comment type="caution">
    <text evidence="9">The sequence shown here is derived from an EMBL/GenBank/DDBJ whole genome shotgun (WGS) entry which is preliminary data.</text>
</comment>
<evidence type="ECO:0000313" key="10">
    <source>
        <dbReference type="Proteomes" id="UP001279642"/>
    </source>
</evidence>
<dbReference type="CDD" id="cd06579">
    <property type="entry name" value="TM_PBP1_transp_AraH_like"/>
    <property type="match status" value="1"/>
</dbReference>
<evidence type="ECO:0000256" key="7">
    <source>
        <dbReference type="ARBA" id="ARBA00023136"/>
    </source>
</evidence>
<name>A0ABU5E8D1_9PROT</name>
<feature type="transmembrane region" description="Helical" evidence="8">
    <location>
        <begin position="253"/>
        <end position="271"/>
    </location>
</feature>
<evidence type="ECO:0000256" key="2">
    <source>
        <dbReference type="ARBA" id="ARBA00022448"/>
    </source>
</evidence>
<feature type="transmembrane region" description="Helical" evidence="8">
    <location>
        <begin position="94"/>
        <end position="117"/>
    </location>
</feature>
<feature type="transmembrane region" description="Helical" evidence="8">
    <location>
        <begin position="304"/>
        <end position="322"/>
    </location>
</feature>